<dbReference type="EMBL" id="FMZE01000015">
    <property type="protein sequence ID" value="SDD96515.1"/>
    <property type="molecule type" value="Genomic_DNA"/>
</dbReference>
<keyword evidence="2" id="KW-1185">Reference proteome</keyword>
<accession>A0A1G6Z3T8</accession>
<evidence type="ECO:0000313" key="2">
    <source>
        <dbReference type="Proteomes" id="UP000199494"/>
    </source>
</evidence>
<dbReference type="Proteomes" id="UP000199494">
    <property type="component" value="Unassembled WGS sequence"/>
</dbReference>
<organism evidence="1 2">
    <name type="scientific">Prauserella marina</name>
    <dbReference type="NCBI Taxonomy" id="530584"/>
    <lineage>
        <taxon>Bacteria</taxon>
        <taxon>Bacillati</taxon>
        <taxon>Actinomycetota</taxon>
        <taxon>Actinomycetes</taxon>
        <taxon>Pseudonocardiales</taxon>
        <taxon>Pseudonocardiaceae</taxon>
        <taxon>Prauserella</taxon>
    </lineage>
</organism>
<reference evidence="1 2" key="1">
    <citation type="submission" date="2016-10" db="EMBL/GenBank/DDBJ databases">
        <authorList>
            <person name="de Groot N.N."/>
        </authorList>
    </citation>
    <scope>NUCLEOTIDE SEQUENCE [LARGE SCALE GENOMIC DNA]</scope>
    <source>
        <strain evidence="1 2">CGMCC 4.5506</strain>
    </source>
</reference>
<gene>
    <name evidence="1" type="ORF">SAMN05421630_11571</name>
</gene>
<dbReference type="AlphaFoldDB" id="A0A1G6Z3T8"/>
<proteinExistence type="predicted"/>
<protein>
    <submittedName>
        <fullName evidence="1">Uncharacterized protein</fullName>
    </submittedName>
</protein>
<sequence length="234" mass="26211">METTRTMVSMEVKTVAARDWVPLEDPDTYTAVTAYTTDDGLEAIAAQLRAEFAEYHDGEITDLEEYLREQREQLRDEEREKLIQITAQLRSEAAALAEQESVLTEHLAAVRDRTRQLTVPRDTQIRAMSAFTTTRDLGALADISHTAVRKILGKAAADAAESSPMSRGWPAFDLERHVREHEEEMRRLEALRASIAASAEEQKDFIRKLARQNTAAGRPVPEYAAQLLAESDGA</sequence>
<name>A0A1G6Z3T8_9PSEU</name>
<evidence type="ECO:0000313" key="1">
    <source>
        <dbReference type="EMBL" id="SDD96515.1"/>
    </source>
</evidence>